<dbReference type="AlphaFoldDB" id="A0A2P2IP58"/>
<protein>
    <submittedName>
        <fullName evidence="1">Uncharacterized protein</fullName>
    </submittedName>
</protein>
<name>A0A2P2IP58_RHIMU</name>
<reference evidence="1" key="1">
    <citation type="submission" date="2018-02" db="EMBL/GenBank/DDBJ databases">
        <title>Rhizophora mucronata_Transcriptome.</title>
        <authorList>
            <person name="Meera S.P."/>
            <person name="Sreeshan A."/>
            <person name="Augustine A."/>
        </authorList>
    </citation>
    <scope>NUCLEOTIDE SEQUENCE</scope>
    <source>
        <tissue evidence="1">Leaf</tissue>
    </source>
</reference>
<accession>A0A2P2IP58</accession>
<dbReference type="EMBL" id="GGEC01002521">
    <property type="protein sequence ID" value="MBW83004.1"/>
    <property type="molecule type" value="Transcribed_RNA"/>
</dbReference>
<proteinExistence type="predicted"/>
<sequence length="31" mass="3583">MLIKRPLIFCLSNHMHWYGQHVALYAKALAG</sequence>
<organism evidence="1">
    <name type="scientific">Rhizophora mucronata</name>
    <name type="common">Asiatic mangrove</name>
    <dbReference type="NCBI Taxonomy" id="61149"/>
    <lineage>
        <taxon>Eukaryota</taxon>
        <taxon>Viridiplantae</taxon>
        <taxon>Streptophyta</taxon>
        <taxon>Embryophyta</taxon>
        <taxon>Tracheophyta</taxon>
        <taxon>Spermatophyta</taxon>
        <taxon>Magnoliopsida</taxon>
        <taxon>eudicotyledons</taxon>
        <taxon>Gunneridae</taxon>
        <taxon>Pentapetalae</taxon>
        <taxon>rosids</taxon>
        <taxon>fabids</taxon>
        <taxon>Malpighiales</taxon>
        <taxon>Rhizophoraceae</taxon>
        <taxon>Rhizophora</taxon>
    </lineage>
</organism>
<evidence type="ECO:0000313" key="1">
    <source>
        <dbReference type="EMBL" id="MBW83004.1"/>
    </source>
</evidence>